<evidence type="ECO:0000256" key="6">
    <source>
        <dbReference type="RuleBase" id="RU361161"/>
    </source>
</evidence>
<keyword evidence="6" id="KW-0326">Glycosidase</keyword>
<dbReference type="SUPFAM" id="SSF51445">
    <property type="entry name" value="(Trans)glycosidases"/>
    <property type="match status" value="1"/>
</dbReference>
<reference evidence="8" key="1">
    <citation type="submission" date="2021-04" db="EMBL/GenBank/DDBJ databases">
        <title>Dactylosporangium aurantiacum NRRL B-8018 full assembly.</title>
        <authorList>
            <person name="Hartkoorn R.C."/>
            <person name="Beaudoing E."/>
            <person name="Hot D."/>
        </authorList>
    </citation>
    <scope>NUCLEOTIDE SEQUENCE</scope>
    <source>
        <strain evidence="8">NRRL B-8018</strain>
    </source>
</reference>
<dbReference type="InterPro" id="IPR036881">
    <property type="entry name" value="Glyco_hydro_3_C_sf"/>
</dbReference>
<comment type="function">
    <text evidence="4">Catalyzes the hydrolysis of a non-reducing terminal alpha-L-arabinopyranosidic linkage in ginsenoside Rb2 (alpha-L-arabinopyranosyl-(1-&gt;6)-alpha-D-glucopyranosyl) to release alpha-D-glucopyranosyl (Rd). It is not able to hydrolyze alpha-L-arabinofuranosyl-(1-&gt;6)-alpha-D-glucopyranosyl (Rc).</text>
</comment>
<sequence length="805" mass="85050">MTELPRAAALTLAQRIRLLSGGDVWRTQALPEAGVPAAVMSDGPHGLRFQADAGDHLGVTGSERSTCFPTAVTIASAWDEELARRIGHALAVEARALGVDVVLGPGLNIKRHPLCGRNFEYFSEDPLLGGRLAAAMVTGLQEHGVGACLKHFAVNNQESHRFVVDAVVDERTLRELYLSGFEHAVKAARPWTVMAAYNTVNGHPATQHHRLLTGILRGEWGFDGLVVSDWAATNDRVAAVAAGMDLEMPGSHGLFDREVEAAVAAGHLPADLVTACAQRVLDLVARSARTRGPAIPVDEHDALARRAAADGTVLLTNDGVLPLPAGRCVALIGAFAERPRYQGSGSSQVAPTRISTALDALTGRGVTVTYAAGYDATHARPDPALIAEAVAAARAADVAVVLVGLPPSKESEGFDRTDLALPAQHDDLVAAVCAANPRTVVALSNGAPVLMPWKDAPAAILECYLGGQAGGAALVDVLYGDAEPAGRLAESFPASLDDVAADPYFPGDPHQVEYREGLYVGYRYHTTAGRPPLFPFGHGLSYTTFAWDGAGVDRATVRAGEDVTVTVTVTNTGPRPGADVVQVYRHDRTGVVSRPRRELAGFAKVRLLPGERRTVAVTVAARAFAYWDVAAAGWRIPAGEFDLEVAHSSEDVAAVVTVTVEDGVATIGDKTPATDPGGAPLVAAGDEEFRRRLGHDIPRPRPVRPFTRQSTIDEVATTRPGRLLKAILWRMPPIDDTVRADPAALAMYEHGINELPLRGAAIFSSGRLSLGTVDLLVDLCNGAPGRATGRALASLAAAVRRRVRR</sequence>
<dbReference type="InterPro" id="IPR017853">
    <property type="entry name" value="GH"/>
</dbReference>
<keyword evidence="3" id="KW-0119">Carbohydrate metabolism</keyword>
<dbReference type="EMBL" id="CP073767">
    <property type="protein sequence ID" value="UWZ51336.1"/>
    <property type="molecule type" value="Genomic_DNA"/>
</dbReference>
<feature type="domain" description="Fibronectin type III-like" evidence="7">
    <location>
        <begin position="579"/>
        <end position="649"/>
    </location>
</feature>
<dbReference type="Pfam" id="PF00933">
    <property type="entry name" value="Glyco_hydro_3"/>
    <property type="match status" value="1"/>
</dbReference>
<evidence type="ECO:0000313" key="8">
    <source>
        <dbReference type="EMBL" id="UWZ51336.1"/>
    </source>
</evidence>
<evidence type="ECO:0000256" key="5">
    <source>
        <dbReference type="ARBA" id="ARBA00074219"/>
    </source>
</evidence>
<dbReference type="InterPro" id="IPR002772">
    <property type="entry name" value="Glyco_hydro_3_C"/>
</dbReference>
<dbReference type="SUPFAM" id="SSF52279">
    <property type="entry name" value="Beta-D-glucan exohydrolase, C-terminal domain"/>
    <property type="match status" value="1"/>
</dbReference>
<comment type="similarity">
    <text evidence="1 6">Belongs to the glycosyl hydrolase 3 family.</text>
</comment>
<dbReference type="InterPro" id="IPR013783">
    <property type="entry name" value="Ig-like_fold"/>
</dbReference>
<dbReference type="GO" id="GO:0005975">
    <property type="term" value="P:carbohydrate metabolic process"/>
    <property type="evidence" value="ECO:0007669"/>
    <property type="project" value="InterPro"/>
</dbReference>
<evidence type="ECO:0000259" key="7">
    <source>
        <dbReference type="SMART" id="SM01217"/>
    </source>
</evidence>
<evidence type="ECO:0000256" key="3">
    <source>
        <dbReference type="ARBA" id="ARBA00023277"/>
    </source>
</evidence>
<accession>A0A9Q9IAB5</accession>
<evidence type="ECO:0000256" key="2">
    <source>
        <dbReference type="ARBA" id="ARBA00022801"/>
    </source>
</evidence>
<dbReference type="Gene3D" id="2.60.40.10">
    <property type="entry name" value="Immunoglobulins"/>
    <property type="match status" value="1"/>
</dbReference>
<dbReference type="PROSITE" id="PS00775">
    <property type="entry name" value="GLYCOSYL_HYDROL_F3"/>
    <property type="match status" value="1"/>
</dbReference>
<dbReference type="RefSeq" id="WP_211273904.1">
    <property type="nucleotide sequence ID" value="NZ_CP073767.1"/>
</dbReference>
<dbReference type="Gene3D" id="3.40.50.1700">
    <property type="entry name" value="Glycoside hydrolase family 3 C-terminal domain"/>
    <property type="match status" value="1"/>
</dbReference>
<dbReference type="PRINTS" id="PR00133">
    <property type="entry name" value="GLHYDRLASE3"/>
</dbReference>
<keyword evidence="9" id="KW-1185">Reference proteome</keyword>
<dbReference type="InterPro" id="IPR036962">
    <property type="entry name" value="Glyco_hydro_3_N_sf"/>
</dbReference>
<organism evidence="8 9">
    <name type="scientific">Dactylosporangium aurantiacum</name>
    <dbReference type="NCBI Taxonomy" id="35754"/>
    <lineage>
        <taxon>Bacteria</taxon>
        <taxon>Bacillati</taxon>
        <taxon>Actinomycetota</taxon>
        <taxon>Actinomycetes</taxon>
        <taxon>Micromonosporales</taxon>
        <taxon>Micromonosporaceae</taxon>
        <taxon>Dactylosporangium</taxon>
    </lineage>
</organism>
<protein>
    <recommendedName>
        <fullName evidence="5">Exo-alpha-(1-&gt;6)-L-arabinopyranosidase</fullName>
    </recommendedName>
</protein>
<dbReference type="KEGG" id="daur:Daura_31865"/>
<dbReference type="Pfam" id="PF01915">
    <property type="entry name" value="Glyco_hydro_3_C"/>
    <property type="match status" value="1"/>
</dbReference>
<evidence type="ECO:0000313" key="9">
    <source>
        <dbReference type="Proteomes" id="UP001058003"/>
    </source>
</evidence>
<dbReference type="InterPro" id="IPR019800">
    <property type="entry name" value="Glyco_hydro_3_AS"/>
</dbReference>
<evidence type="ECO:0000256" key="4">
    <source>
        <dbReference type="ARBA" id="ARBA00058905"/>
    </source>
</evidence>
<dbReference type="Pfam" id="PF14310">
    <property type="entry name" value="Fn3-like"/>
    <property type="match status" value="1"/>
</dbReference>
<dbReference type="SMART" id="SM01217">
    <property type="entry name" value="Fn3_like"/>
    <property type="match status" value="1"/>
</dbReference>
<dbReference type="PANTHER" id="PTHR42715:SF10">
    <property type="entry name" value="BETA-GLUCOSIDASE"/>
    <property type="match status" value="1"/>
</dbReference>
<dbReference type="InterPro" id="IPR050288">
    <property type="entry name" value="Cellulose_deg_GH3"/>
</dbReference>
<dbReference type="PANTHER" id="PTHR42715">
    <property type="entry name" value="BETA-GLUCOSIDASE"/>
    <property type="match status" value="1"/>
</dbReference>
<dbReference type="Gene3D" id="3.20.20.300">
    <property type="entry name" value="Glycoside hydrolase, family 3, N-terminal domain"/>
    <property type="match status" value="1"/>
</dbReference>
<dbReference type="AlphaFoldDB" id="A0A9Q9IAB5"/>
<dbReference type="InterPro" id="IPR026891">
    <property type="entry name" value="Fn3-like"/>
</dbReference>
<proteinExistence type="inferred from homology"/>
<name>A0A9Q9IAB5_9ACTN</name>
<dbReference type="InterPro" id="IPR001764">
    <property type="entry name" value="Glyco_hydro_3_N"/>
</dbReference>
<dbReference type="FunFam" id="2.60.40.10:FF:000495">
    <property type="entry name" value="Periplasmic beta-glucosidase"/>
    <property type="match status" value="1"/>
</dbReference>
<dbReference type="Proteomes" id="UP001058003">
    <property type="component" value="Chromosome"/>
</dbReference>
<evidence type="ECO:0000256" key="1">
    <source>
        <dbReference type="ARBA" id="ARBA00005336"/>
    </source>
</evidence>
<keyword evidence="2 6" id="KW-0378">Hydrolase</keyword>
<dbReference type="GO" id="GO:0008422">
    <property type="term" value="F:beta-glucosidase activity"/>
    <property type="evidence" value="ECO:0007669"/>
    <property type="project" value="UniProtKB-ARBA"/>
</dbReference>
<gene>
    <name evidence="8" type="ORF">Daura_31865</name>
</gene>